<sequence length="2424" mass="268147">MFPAEYRNVPEDFVTWLSGMRRDLEVGKRAPHALYSHIPSVCQIMRSDDPEVIGNVVPPVLHVITGRDPIPPVDTTGTANQTQPISTNTKTSAKTPQRKEKEAPTSGASFQLQLIAQDKILTREAYFFATCDKKTETDQFRSVRLFLLLGISYATSRAVLNASIPSLPTIMDMCVELAFRAILVNHITPTTCFELALQQYFATGAFVEVLCKHLTMLDPILWNIGLRFTEASIAGHEISPVVLNALPTDLHVGVPTILSCLAGFVRVFQASFEDLFAYLTRSPLYTFENTQDPSKAVIKGKNPVDSLEFNKESFENAEEARKILDGVVGTLIQVLERITESLDALLQLYQFHRFMIPPLIVTSLQDLLGSSGRALEHLRGKKDLLDQCIAVLQDTIGKREPPSEKLLAASKLLTGVERLPPTLDSITRSGSALYAKLAKDLLTLTHVCTRIFQALSQGIQAVSLTDYSQFSGTDESHPDSPRRDRQDDCLLESAGLTPALSEAIRMQPTFVCANHMALMAALTAIYHTPKHSGKLLQDDRAAIMGYCSFCILSRIWLREASTLPYSFKLTPNGSTALITTAAAQYVGIHKQIGQCLDLIEQKPIFRYDIPGKSLTYVPLQGAAISSLVLAAIAMDLLPMPDPSKAALFTAVSLPLQLPAVKPLLELPTLQVVTYLSVLAHMFELVKGAPFSPICLQAYIATLLDLNSAVLRIPTSEYAAQATQAEKKGETPPPTIDMVGLSLQKYFGDPANVTVALLTDVTLAALRVATPIDYSLRFKPEVFTSSTFKSVLGFARNTLALLDTDYVVQTGLNLNAALARQQLLTNLRLATFSTYFCPLELQPEKMDRTTLMDALTPVLQGMLDLAKTVLHEASTGSLSYALRTRHLASLSTRIQRFCDRIFNVQFIDISDALFEIYSSLCEGTEGGDEDKTLRDAESLTDLYRTMLATQRTSFEATTTAPMEKLLLLQTPADLPLCTNGIPAFLETRQMTTNITPPKTVLHTLKWQQALISTCVDVLMRAMQLEKVRAIFVHMRMCVTSSYTLACQYLTFTLLDNTYQDTFRGLLASLTLSDSNMADFLLFALQSLLEIQDTPEGGYLTVASDVVYLLDLFEHLLPGLADTPEGPLYSRRFFASKYDAIIQLGLYQEDEHDADLVEMIDNIHQLCATILQEPTPPSPTKETTAKGGKKEESIKPTISLSPESLSDIELLARLLVIWFTRLFYIEKITERDIEYAQIYTLVMQRYALQCGTTFITAKQQYSELDVLAILRECSAALTSPKSNGRGISQSIAEVGSRFVTPFADSLLLTLCAHIHYVVSQQCTFRCRPQSARRGPRDVEPSPELHIPYTSVITLYVVLLLQTCLACINKLTWRSFSHILLSVQACIAWFRAFSCNDVWSLMVPALEAMSLSDPLFDGFVEFCALTAQKPSGLTIVGAINTNLIVFSCCNVLWGSIKSGTALVQRGIVCTEDLEATILTSTPYRLRRCESSEDGEQIQPLPEDVVQYVTQMYIPLSLLKALLNVAEGRVREAYSHLLRIRLLYDPASYSLAAKTIIKSISIHISQIGQNVGPCLHIKAADTETLSPQQFLSLSLHPLCLDLYLRTMTSVQILLRHDLTSWCQLLEILFDYYEKDQVFKLEEKHAHKRQIVGLEPCQQLASPDDSPPSPLRKILQDYRRGGGIRLYMDSFFLQQNVATVCTIMECILSCQCTLVFGSQDQEYKVPTASEHMEGTPQPTSLCTPLHFVDLLAYHLLFICAPGFSFGSFFSDDFQFVLTHNLCVPVDANPAQLASLYDAALETLDFAERIFSRRPMVEVLCLTSLRMYLTSAFIFLGMPRISLESAKTSNDLSIVQATLMTLSGKRAELAAVIITVCLDILSRWAPESRLLRELRLILALAIERLVYVVLTIPEEIQDIAQGDFIKDRIVAMWLAETTATFGAFTVSPTTFCRDPRNQCVHPDMLIFMGNKALIDTGYATLRMATVLDVLGYKPPADDMERVVTTLQDAIMNSSEYSTQLLRLVCTEGPFVLTPDRNNYAPSTRLVVSLQEGCTYKENADLHVAEKKQASAKLPEETSPFALQGVQPALVAARLLGSFRQACLARALAVVMKLGTTVLDTISCTEYFDRTEAPTTMTDTSSLPPILSNSLGGNGVFTLQQPKRTDLKDVLLYIVGVLNPELVINPPSNPESISLTVLEAGFMEQLFTKTEISLLLILISDLTSTATISSIFGSKVTLLWCLDKLTSLCEMLSRGQTSPVIDLVTTLRNSLQKHITDRLTQVNDHPGTILASHLLSLETAWNDGVVVDFNAFQQPVEKAAKPTGGKEAPEQMRRTLVLQTQTGITTVYSGSDPAFLANRKPYLINVQNSPILEEPVAPKGGKRDAPPSMVVTVLGTPPNQNTLAQIHAALEAVCGPRILEAVRVLARQMRE</sequence>
<dbReference type="VEuPathDB" id="GiardiaDB:GMRT_10047"/>
<feature type="region of interest" description="Disordered" evidence="1">
    <location>
        <begin position="1170"/>
        <end position="1193"/>
    </location>
</feature>
<gene>
    <name evidence="2" type="ORF">GMRT_10047</name>
</gene>
<feature type="region of interest" description="Disordered" evidence="1">
    <location>
        <begin position="67"/>
        <end position="106"/>
    </location>
</feature>
<dbReference type="Proteomes" id="UP000315496">
    <property type="component" value="Chromosome 2"/>
</dbReference>
<comment type="caution">
    <text evidence="2">The sequence shown here is derived from an EMBL/GenBank/DDBJ whole genome shotgun (WGS) entry which is preliminary data.</text>
</comment>
<dbReference type="EMBL" id="VDLU01000002">
    <property type="protein sequence ID" value="TNJ28034.1"/>
    <property type="molecule type" value="Genomic_DNA"/>
</dbReference>
<evidence type="ECO:0000313" key="3">
    <source>
        <dbReference type="Proteomes" id="UP000315496"/>
    </source>
</evidence>
<protein>
    <submittedName>
        <fullName evidence="2">Uncharacterized protein</fullName>
    </submittedName>
</protein>
<proteinExistence type="predicted"/>
<accession>A0A4Z1SQA6</accession>
<dbReference type="OrthoDB" id="10311212at2759"/>
<reference evidence="2 3" key="1">
    <citation type="submission" date="2019-05" db="EMBL/GenBank/DDBJ databases">
        <title>The compact genome of Giardia muris reveals important steps in the evolution of intestinal protozoan parasites.</title>
        <authorList>
            <person name="Xu F."/>
            <person name="Jimenez-Gonzalez A."/>
            <person name="Einarsson E."/>
            <person name="Astvaldsson A."/>
            <person name="Peirasmaki D."/>
            <person name="Eckmann L."/>
            <person name="Andersson J.O."/>
            <person name="Svard S.G."/>
            <person name="Jerlstrom-Hultqvist J."/>
        </authorList>
    </citation>
    <scope>NUCLEOTIDE SEQUENCE [LARGE SCALE GENOMIC DNA]</scope>
    <source>
        <strain evidence="2 3">Roberts-Thomson</strain>
    </source>
</reference>
<organism evidence="2 3">
    <name type="scientific">Giardia muris</name>
    <dbReference type="NCBI Taxonomy" id="5742"/>
    <lineage>
        <taxon>Eukaryota</taxon>
        <taxon>Metamonada</taxon>
        <taxon>Diplomonadida</taxon>
        <taxon>Hexamitidae</taxon>
        <taxon>Giardiinae</taxon>
        <taxon>Giardia</taxon>
    </lineage>
</organism>
<evidence type="ECO:0000256" key="1">
    <source>
        <dbReference type="SAM" id="MobiDB-lite"/>
    </source>
</evidence>
<feature type="compositionally biased region" description="Polar residues" evidence="1">
    <location>
        <begin position="75"/>
        <end position="95"/>
    </location>
</feature>
<keyword evidence="3" id="KW-1185">Reference proteome</keyword>
<evidence type="ECO:0000313" key="2">
    <source>
        <dbReference type="EMBL" id="TNJ28034.1"/>
    </source>
</evidence>
<name>A0A4Z1SQA6_GIAMU</name>